<evidence type="ECO:0000313" key="5">
    <source>
        <dbReference type="Proteomes" id="UP000246073"/>
    </source>
</evidence>
<dbReference type="PANTHER" id="PTHR43482:SF1">
    <property type="entry name" value="PROTEIN AST1-RELATED"/>
    <property type="match status" value="1"/>
</dbReference>
<evidence type="ECO:0000256" key="2">
    <source>
        <dbReference type="RuleBase" id="RU364000"/>
    </source>
</evidence>
<dbReference type="CDD" id="cd08252">
    <property type="entry name" value="AL_MDR"/>
    <property type="match status" value="1"/>
</dbReference>
<dbReference type="EMBL" id="OOFM01000002">
    <property type="protein sequence ID" value="SPL62437.1"/>
    <property type="molecule type" value="Genomic_DNA"/>
</dbReference>
<evidence type="ECO:0000256" key="1">
    <source>
        <dbReference type="ARBA" id="ARBA00010371"/>
    </source>
</evidence>
<protein>
    <recommendedName>
        <fullName evidence="2">Zinc-type alcohol dehydrogenase-like protein</fullName>
    </recommendedName>
</protein>
<dbReference type="InterPro" id="IPR013149">
    <property type="entry name" value="ADH-like_C"/>
</dbReference>
<dbReference type="GO" id="GO:0008270">
    <property type="term" value="F:zinc ion binding"/>
    <property type="evidence" value="ECO:0007669"/>
    <property type="project" value="InterPro"/>
</dbReference>
<dbReference type="RefSeq" id="WP_109366570.1">
    <property type="nucleotide sequence ID" value="NZ_OOFM01000002.1"/>
</dbReference>
<proteinExistence type="inferred from homology"/>
<sequence>MKAIGYYASTPGNALLDLDVPPPEARPNDVIVRVKAVSINPADHKIRERVTPEGNSFKILGFDASGIVESVGSAASLFKPGDEVFYAGDMTRDGTNAELHAVDERVVGFKPKSLDWAQAAAMPLTSLAAWEVLFDRLKVPYGNMSQSGTLLIINGAGGVGSILIQIASLLTGLKVVATASRPETVDWVKQMGAHHVIDHHRPFRPQLEALGIGQVEYVVGLTGTDKHLPQIYDVIAPQGHVGVVDDSPSFDIASFQMKAVSFSWELMFVRPMFATSDILQQHKILNQVSRLVDGGLLKSTMTSFLGPINAANLTKVYELSGSGKSIGKTVLEGFE</sequence>
<dbReference type="Gene3D" id="3.90.180.10">
    <property type="entry name" value="Medium-chain alcohol dehydrogenases, catalytic domain"/>
    <property type="match status" value="1"/>
</dbReference>
<gene>
    <name evidence="4" type="ORF">OHAE_5505</name>
</gene>
<dbReference type="InterPro" id="IPR020843">
    <property type="entry name" value="ER"/>
</dbReference>
<dbReference type="NCBIfam" id="TIGR02817">
    <property type="entry name" value="adh_fam_1"/>
    <property type="match status" value="1"/>
</dbReference>
<evidence type="ECO:0000259" key="3">
    <source>
        <dbReference type="SMART" id="SM00829"/>
    </source>
</evidence>
<dbReference type="InterPro" id="IPR014182">
    <property type="entry name" value="ADH_Zn_typ-1"/>
</dbReference>
<dbReference type="SMART" id="SM00829">
    <property type="entry name" value="PKS_ER"/>
    <property type="match status" value="1"/>
</dbReference>
<feature type="domain" description="Enoyl reductase (ER)" evidence="3">
    <location>
        <begin position="12"/>
        <end position="331"/>
    </location>
</feature>
<reference evidence="5" key="1">
    <citation type="submission" date="2017-12" db="EMBL/GenBank/DDBJ databases">
        <authorList>
            <person name="Diaz M."/>
        </authorList>
    </citation>
    <scope>NUCLEOTIDE SEQUENCE [LARGE SCALE GENOMIC DNA]</scope>
    <source>
        <strain evidence="5">FI11154</strain>
    </source>
</reference>
<comment type="similarity">
    <text evidence="1 2">Belongs to the zinc-containing alcohol dehydrogenase family. Quinone oxidoreductase subfamily.</text>
</comment>
<dbReference type="GO" id="GO:0016491">
    <property type="term" value="F:oxidoreductase activity"/>
    <property type="evidence" value="ECO:0007669"/>
    <property type="project" value="UniProtKB-KW"/>
</dbReference>
<organism evidence="4 5">
    <name type="scientific">Ochrobactrum soli</name>
    <dbReference type="NCBI Taxonomy" id="2448455"/>
    <lineage>
        <taxon>Bacteria</taxon>
        <taxon>Pseudomonadati</taxon>
        <taxon>Pseudomonadota</taxon>
        <taxon>Alphaproteobacteria</taxon>
        <taxon>Hyphomicrobiales</taxon>
        <taxon>Brucellaceae</taxon>
        <taxon>Brucella/Ochrobactrum group</taxon>
        <taxon>Ochrobactrum</taxon>
    </lineage>
</organism>
<dbReference type="InterPro" id="IPR036291">
    <property type="entry name" value="NAD(P)-bd_dom_sf"/>
</dbReference>
<dbReference type="InterPro" id="IPR013154">
    <property type="entry name" value="ADH-like_N"/>
</dbReference>
<dbReference type="AlphaFoldDB" id="A0A2P9HEA9"/>
<dbReference type="Pfam" id="PF08240">
    <property type="entry name" value="ADH_N"/>
    <property type="match status" value="1"/>
</dbReference>
<dbReference type="PANTHER" id="PTHR43482">
    <property type="entry name" value="PROTEIN AST1-RELATED"/>
    <property type="match status" value="1"/>
</dbReference>
<keyword evidence="2 4" id="KW-0560">Oxidoreductase</keyword>
<accession>A0A2P9HEA9</accession>
<keyword evidence="2" id="KW-0479">Metal-binding</keyword>
<dbReference type="SUPFAM" id="SSF50129">
    <property type="entry name" value="GroES-like"/>
    <property type="match status" value="1"/>
</dbReference>
<keyword evidence="2" id="KW-0862">Zinc</keyword>
<dbReference type="InterPro" id="IPR011032">
    <property type="entry name" value="GroES-like_sf"/>
</dbReference>
<dbReference type="InterPro" id="IPR052585">
    <property type="entry name" value="Lipid_raft_assoc_Zn_ADH"/>
</dbReference>
<dbReference type="Proteomes" id="UP000246073">
    <property type="component" value="Unassembled WGS sequence"/>
</dbReference>
<name>A0A2P9HEA9_9HYPH</name>
<dbReference type="GO" id="GO:0016829">
    <property type="term" value="F:lyase activity"/>
    <property type="evidence" value="ECO:0007669"/>
    <property type="project" value="UniProtKB-KW"/>
</dbReference>
<dbReference type="SUPFAM" id="SSF51735">
    <property type="entry name" value="NAD(P)-binding Rossmann-fold domains"/>
    <property type="match status" value="1"/>
</dbReference>
<dbReference type="Pfam" id="PF00107">
    <property type="entry name" value="ADH_zinc_N"/>
    <property type="match status" value="1"/>
</dbReference>
<evidence type="ECO:0000313" key="4">
    <source>
        <dbReference type="EMBL" id="SPL62437.1"/>
    </source>
</evidence>
<dbReference type="Gene3D" id="3.40.50.720">
    <property type="entry name" value="NAD(P)-binding Rossmann-like Domain"/>
    <property type="match status" value="1"/>
</dbReference>
<keyword evidence="4" id="KW-0456">Lyase</keyword>